<dbReference type="RefSeq" id="WP_138003247.1">
    <property type="nucleotide sequence ID" value="NZ_JBHTNY010000028.1"/>
</dbReference>
<name>A0A4U8Q3V6_9FIRM</name>
<dbReference type="Gene3D" id="3.30.559.10">
    <property type="entry name" value="Chloramphenicol acetyltransferase-like domain"/>
    <property type="match status" value="1"/>
</dbReference>
<accession>A0A4U8Q3V6</accession>
<dbReference type="EC" id="2.3.1.28" evidence="1"/>
<dbReference type="GO" id="GO:0008811">
    <property type="term" value="F:chloramphenicol O-acetyltransferase activity"/>
    <property type="evidence" value="ECO:0007669"/>
    <property type="project" value="UniProtKB-EC"/>
</dbReference>
<evidence type="ECO:0000313" key="2">
    <source>
        <dbReference type="Proteomes" id="UP000306509"/>
    </source>
</evidence>
<keyword evidence="2" id="KW-1185">Reference proteome</keyword>
<organism evidence="1 2">
    <name type="scientific">Robinsoniella peoriensis</name>
    <dbReference type="NCBI Taxonomy" id="180332"/>
    <lineage>
        <taxon>Bacteria</taxon>
        <taxon>Bacillati</taxon>
        <taxon>Bacillota</taxon>
        <taxon>Clostridia</taxon>
        <taxon>Lachnospirales</taxon>
        <taxon>Lachnospiraceae</taxon>
        <taxon>Robinsoniella</taxon>
    </lineage>
</organism>
<dbReference type="SUPFAM" id="SSF52777">
    <property type="entry name" value="CoA-dependent acyltransferases"/>
    <property type="match status" value="1"/>
</dbReference>
<dbReference type="InterPro" id="IPR023213">
    <property type="entry name" value="CAT-like_dom_sf"/>
</dbReference>
<evidence type="ECO:0000313" key="1">
    <source>
        <dbReference type="EMBL" id="TLC99430.1"/>
    </source>
</evidence>
<dbReference type="Proteomes" id="UP000306509">
    <property type="component" value="Unassembled WGS sequence"/>
</dbReference>
<protein>
    <submittedName>
        <fullName evidence="1">Chloramphenicol acetyltransferase 2</fullName>
        <ecNumber evidence="1">2.3.1.28</ecNumber>
    </submittedName>
</protein>
<dbReference type="Pfam" id="PF00302">
    <property type="entry name" value="CAT"/>
    <property type="match status" value="1"/>
</dbReference>
<dbReference type="AlphaFoldDB" id="A0A4U8Q3V6"/>
<reference evidence="1 2" key="1">
    <citation type="journal article" date="2019" name="Anaerobe">
        <title>Detection of Robinsoniella peoriensis in multiple bone samples of a trauma patient.</title>
        <authorList>
            <person name="Schrottner P."/>
            <person name="Hartwich K."/>
            <person name="Bunk B."/>
            <person name="Schober I."/>
            <person name="Helbig S."/>
            <person name="Rudolph W.W."/>
            <person name="Gunzer F."/>
        </authorList>
    </citation>
    <scope>NUCLEOTIDE SEQUENCE [LARGE SCALE GENOMIC DNA]</scope>
    <source>
        <strain evidence="1 2">DSM 106044</strain>
    </source>
</reference>
<keyword evidence="1" id="KW-0012">Acyltransferase</keyword>
<dbReference type="InterPro" id="IPR001707">
    <property type="entry name" value="Cmp_AcTrfase"/>
</dbReference>
<comment type="caution">
    <text evidence="1">The sequence shown here is derived from an EMBL/GenBank/DDBJ whole genome shotgun (WGS) entry which is preliminary data.</text>
</comment>
<sequence>MSNFQPIDIPTWPMTQAFYYYTKMAPTSYTVNVNMDVTILRKKLKECGYKFFPENPQSKGFAQYENRPGSYSAGAAALSLIYNHSGY</sequence>
<keyword evidence="1" id="KW-0808">Transferase</keyword>
<gene>
    <name evidence="1" type="primary">cmlA</name>
    <name evidence="1" type="ORF">DSM106044_03633</name>
</gene>
<dbReference type="EMBL" id="QGQD01000069">
    <property type="protein sequence ID" value="TLC99430.1"/>
    <property type="molecule type" value="Genomic_DNA"/>
</dbReference>
<proteinExistence type="predicted"/>